<dbReference type="Ensembl" id="ENSELUT00000109420.1">
    <property type="protein sequence ID" value="ENSELUP00000094915.1"/>
    <property type="gene ID" value="ENSELUG00000031007.2"/>
</dbReference>
<accession>A0AAY5L2Y5</accession>
<dbReference type="InterPro" id="IPR036465">
    <property type="entry name" value="vWFA_dom_sf"/>
</dbReference>
<dbReference type="SUPFAM" id="SSF53300">
    <property type="entry name" value="vWA-like"/>
    <property type="match status" value="1"/>
</dbReference>
<dbReference type="AlphaFoldDB" id="A0AAY5L2Y5"/>
<sequence length="125" mass="13515">LDYVKNYVFTSTSGSRLVEGIPQILILLSGGKSEDDVLVPSQRLKAAGIVIFTVGVKDADEAEMQSIAHSPNQAFMLREFSDLSPVKQQLLSAVISHKDTVRPGLVQGSSVKRDIVFLLDGSDDV</sequence>
<dbReference type="GeneTree" id="ENSGT00940000156462"/>
<feature type="domain" description="VWFA" evidence="1">
    <location>
        <begin position="1"/>
        <end position="90"/>
    </location>
</feature>
<organism evidence="2 3">
    <name type="scientific">Esox lucius</name>
    <name type="common">Northern pike</name>
    <dbReference type="NCBI Taxonomy" id="8010"/>
    <lineage>
        <taxon>Eukaryota</taxon>
        <taxon>Metazoa</taxon>
        <taxon>Chordata</taxon>
        <taxon>Craniata</taxon>
        <taxon>Vertebrata</taxon>
        <taxon>Euteleostomi</taxon>
        <taxon>Actinopterygii</taxon>
        <taxon>Neopterygii</taxon>
        <taxon>Teleostei</taxon>
        <taxon>Protacanthopterygii</taxon>
        <taxon>Esociformes</taxon>
        <taxon>Esocidae</taxon>
        <taxon>Esox</taxon>
    </lineage>
</organism>
<dbReference type="Gene3D" id="3.40.50.410">
    <property type="entry name" value="von Willebrand factor, type A domain"/>
    <property type="match status" value="1"/>
</dbReference>
<protein>
    <recommendedName>
        <fullName evidence="1">VWFA domain-containing protein</fullName>
    </recommendedName>
</protein>
<keyword evidence="3" id="KW-1185">Reference proteome</keyword>
<evidence type="ECO:0000313" key="2">
    <source>
        <dbReference type="Ensembl" id="ENSELUP00000094915.1"/>
    </source>
</evidence>
<name>A0AAY5L2Y5_ESOLU</name>
<dbReference type="Pfam" id="PF00092">
    <property type="entry name" value="VWA"/>
    <property type="match status" value="1"/>
</dbReference>
<dbReference type="PANTHER" id="PTHR24020">
    <property type="entry name" value="COLLAGEN ALPHA"/>
    <property type="match status" value="1"/>
</dbReference>
<reference evidence="2 3" key="1">
    <citation type="submission" date="2020-02" db="EMBL/GenBank/DDBJ databases">
        <title>Esox lucius (northern pike) genome, fEsoLuc1, primary haplotype.</title>
        <authorList>
            <person name="Myers G."/>
            <person name="Karagic N."/>
            <person name="Meyer A."/>
            <person name="Pippel M."/>
            <person name="Reichard M."/>
            <person name="Winkler S."/>
            <person name="Tracey A."/>
            <person name="Sims Y."/>
            <person name="Howe K."/>
            <person name="Rhie A."/>
            <person name="Formenti G."/>
            <person name="Durbin R."/>
            <person name="Fedrigo O."/>
            <person name="Jarvis E.D."/>
        </authorList>
    </citation>
    <scope>NUCLEOTIDE SEQUENCE [LARGE SCALE GENOMIC DNA]</scope>
</reference>
<reference evidence="2" key="2">
    <citation type="submission" date="2025-08" db="UniProtKB">
        <authorList>
            <consortium name="Ensembl"/>
        </authorList>
    </citation>
    <scope>IDENTIFICATION</scope>
</reference>
<dbReference type="GO" id="GO:0005615">
    <property type="term" value="C:extracellular space"/>
    <property type="evidence" value="ECO:0007669"/>
    <property type="project" value="TreeGrafter"/>
</dbReference>
<proteinExistence type="predicted"/>
<dbReference type="InterPro" id="IPR002035">
    <property type="entry name" value="VWF_A"/>
</dbReference>
<evidence type="ECO:0000259" key="1">
    <source>
        <dbReference type="PROSITE" id="PS50234"/>
    </source>
</evidence>
<dbReference type="PROSITE" id="PS50234">
    <property type="entry name" value="VWFA"/>
    <property type="match status" value="1"/>
</dbReference>
<dbReference type="Proteomes" id="UP000265140">
    <property type="component" value="Chromosome 16"/>
</dbReference>
<gene>
    <name evidence="2" type="primary">COL6A3</name>
</gene>
<dbReference type="InterPro" id="IPR050525">
    <property type="entry name" value="ECM_Assembly_Org"/>
</dbReference>
<dbReference type="PANTHER" id="PTHR24020:SF13">
    <property type="entry name" value="COLLAGEN ALPHA-3(VI) CHAIN"/>
    <property type="match status" value="1"/>
</dbReference>
<evidence type="ECO:0000313" key="3">
    <source>
        <dbReference type="Proteomes" id="UP000265140"/>
    </source>
</evidence>
<reference evidence="2" key="3">
    <citation type="submission" date="2025-09" db="UniProtKB">
        <authorList>
            <consortium name="Ensembl"/>
        </authorList>
    </citation>
    <scope>IDENTIFICATION</scope>
</reference>